<dbReference type="HOGENOM" id="CLU_2576936_0_0_1"/>
<dbReference type="Proteomes" id="UP000015104">
    <property type="component" value="Unassembled WGS sequence"/>
</dbReference>
<organism evidence="1 2">
    <name type="scientific">Tetranychus urticae</name>
    <name type="common">Two-spotted spider mite</name>
    <dbReference type="NCBI Taxonomy" id="32264"/>
    <lineage>
        <taxon>Eukaryota</taxon>
        <taxon>Metazoa</taxon>
        <taxon>Ecdysozoa</taxon>
        <taxon>Arthropoda</taxon>
        <taxon>Chelicerata</taxon>
        <taxon>Arachnida</taxon>
        <taxon>Acari</taxon>
        <taxon>Acariformes</taxon>
        <taxon>Trombidiformes</taxon>
        <taxon>Prostigmata</taxon>
        <taxon>Eleutherengona</taxon>
        <taxon>Raphignathae</taxon>
        <taxon>Tetranychoidea</taxon>
        <taxon>Tetranychidae</taxon>
        <taxon>Tetranychus</taxon>
    </lineage>
</organism>
<accession>T1KIY5</accession>
<evidence type="ECO:0000313" key="1">
    <source>
        <dbReference type="EnsemblMetazoa" id="tetur12g03050.1"/>
    </source>
</evidence>
<keyword evidence="2" id="KW-1185">Reference proteome</keyword>
<reference evidence="1" key="2">
    <citation type="submission" date="2015-06" db="UniProtKB">
        <authorList>
            <consortium name="EnsemblMetazoa"/>
        </authorList>
    </citation>
    <scope>IDENTIFICATION</scope>
</reference>
<sequence length="81" mass="9215">MECEKEWSSIFLGFFGPSSDIYGDAIEPDFSRNFAYARVNNTILYLTKDNLKTKQSDGACDTPLLTNGYPMCVRSCCMFIY</sequence>
<evidence type="ECO:0000313" key="2">
    <source>
        <dbReference type="Proteomes" id="UP000015104"/>
    </source>
</evidence>
<dbReference type="EnsemblMetazoa" id="tetur12g03050.1">
    <property type="protein sequence ID" value="tetur12g03050.1"/>
    <property type="gene ID" value="tetur12g03050"/>
</dbReference>
<reference evidence="2" key="1">
    <citation type="submission" date="2011-08" db="EMBL/GenBank/DDBJ databases">
        <authorList>
            <person name="Rombauts S."/>
        </authorList>
    </citation>
    <scope>NUCLEOTIDE SEQUENCE</scope>
    <source>
        <strain evidence="2">London</strain>
    </source>
</reference>
<dbReference type="EMBL" id="CAEY01000115">
    <property type="status" value="NOT_ANNOTATED_CDS"/>
    <property type="molecule type" value="Genomic_DNA"/>
</dbReference>
<protein>
    <submittedName>
        <fullName evidence="1">Uncharacterized protein</fullName>
    </submittedName>
</protein>
<dbReference type="AlphaFoldDB" id="T1KIY5"/>
<name>T1KIY5_TETUR</name>
<proteinExistence type="predicted"/>